<comment type="caution">
    <text evidence="6">The sequence shown here is derived from an EMBL/GenBank/DDBJ whole genome shotgun (WGS) entry which is preliminary data.</text>
</comment>
<protein>
    <recommendedName>
        <fullName evidence="8">Prefoldin subunit 2</fullName>
    </recommendedName>
</protein>
<evidence type="ECO:0000256" key="1">
    <source>
        <dbReference type="ARBA" id="ARBA00008045"/>
    </source>
</evidence>
<comment type="similarity">
    <text evidence="1">Belongs to the prefoldin subunit beta family.</text>
</comment>
<dbReference type="InterPro" id="IPR027235">
    <property type="entry name" value="PFD2"/>
</dbReference>
<dbReference type="Gene3D" id="1.10.287.370">
    <property type="match status" value="1"/>
</dbReference>
<feature type="coiled-coil region" evidence="4">
    <location>
        <begin position="80"/>
        <end position="114"/>
    </location>
</feature>
<feature type="region of interest" description="Disordered" evidence="5">
    <location>
        <begin position="117"/>
        <end position="150"/>
    </location>
</feature>
<name>A0A813QN76_9BILA</name>
<dbReference type="InterPro" id="IPR009053">
    <property type="entry name" value="Prefoldin"/>
</dbReference>
<evidence type="ECO:0000256" key="3">
    <source>
        <dbReference type="ARBA" id="ARBA00024667"/>
    </source>
</evidence>
<dbReference type="FunFam" id="1.10.287.370:FF:000002">
    <property type="entry name" value="Prefoldin subunit 2"/>
    <property type="match status" value="1"/>
</dbReference>
<dbReference type="Proteomes" id="UP000663879">
    <property type="component" value="Unassembled WGS sequence"/>
</dbReference>
<proteinExistence type="inferred from homology"/>
<evidence type="ECO:0000313" key="7">
    <source>
        <dbReference type="Proteomes" id="UP000663879"/>
    </source>
</evidence>
<gene>
    <name evidence="6" type="ORF">OXX778_LOCUS4895</name>
</gene>
<evidence type="ECO:0000256" key="2">
    <source>
        <dbReference type="ARBA" id="ARBA00023186"/>
    </source>
</evidence>
<feature type="compositionally biased region" description="Polar residues" evidence="5">
    <location>
        <begin position="128"/>
        <end position="142"/>
    </location>
</feature>
<dbReference type="GO" id="GO:0051082">
    <property type="term" value="F:unfolded protein binding"/>
    <property type="evidence" value="ECO:0007669"/>
    <property type="project" value="InterPro"/>
</dbReference>
<dbReference type="GO" id="GO:0006457">
    <property type="term" value="P:protein folding"/>
    <property type="evidence" value="ECO:0007669"/>
    <property type="project" value="InterPro"/>
</dbReference>
<evidence type="ECO:0000313" key="6">
    <source>
        <dbReference type="EMBL" id="CAF0769944.1"/>
    </source>
</evidence>
<evidence type="ECO:0000256" key="4">
    <source>
        <dbReference type="SAM" id="Coils"/>
    </source>
</evidence>
<dbReference type="Pfam" id="PF01920">
    <property type="entry name" value="Prefoldin_2"/>
    <property type="match status" value="1"/>
</dbReference>
<dbReference type="InterPro" id="IPR002777">
    <property type="entry name" value="PFD_beta-like"/>
</dbReference>
<dbReference type="OrthoDB" id="29646at2759"/>
<reference evidence="6" key="1">
    <citation type="submission" date="2021-02" db="EMBL/GenBank/DDBJ databases">
        <authorList>
            <person name="Nowell W R."/>
        </authorList>
    </citation>
    <scope>NUCLEOTIDE SEQUENCE</scope>
    <source>
        <strain evidence="6">Ploen Becks lab</strain>
    </source>
</reference>
<dbReference type="AlphaFoldDB" id="A0A813QN76"/>
<dbReference type="PANTHER" id="PTHR13303">
    <property type="entry name" value="PREFOLDIN SUBUNIT 2"/>
    <property type="match status" value="1"/>
</dbReference>
<dbReference type="CDD" id="cd23163">
    <property type="entry name" value="Prefoldin_2"/>
    <property type="match status" value="1"/>
</dbReference>
<keyword evidence="7" id="KW-1185">Reference proteome</keyword>
<accession>A0A813QN76</accession>
<dbReference type="GO" id="GO:0016272">
    <property type="term" value="C:prefoldin complex"/>
    <property type="evidence" value="ECO:0007669"/>
    <property type="project" value="InterPro"/>
</dbReference>
<sequence>MSTAASGSKKSKEKEQQEIVATFQKLREEQKAIAGKSAELQVEQKSHELVIETLKEVEKERKCFRMIGGVLVERTVGEVLPALEQNRDQITKLVENLQSQIIAKGKEINDFREKHNIRFQGETEGEQKSSNGAESSNKSKSSGVLVEKSA</sequence>
<evidence type="ECO:0000256" key="5">
    <source>
        <dbReference type="SAM" id="MobiDB-lite"/>
    </source>
</evidence>
<comment type="function">
    <text evidence="3">Binds specifically to cytosolic chaperonin (c-CPN) and transfers target proteins to it. Binds to nascent polypeptide chain and promotes folding in an environment in which there are many competing pathways for nonnative proteins.</text>
</comment>
<dbReference type="EMBL" id="CAJNOC010000508">
    <property type="protein sequence ID" value="CAF0769944.1"/>
    <property type="molecule type" value="Genomic_DNA"/>
</dbReference>
<keyword evidence="2" id="KW-0143">Chaperone</keyword>
<keyword evidence="4" id="KW-0175">Coiled coil</keyword>
<dbReference type="SUPFAM" id="SSF46579">
    <property type="entry name" value="Prefoldin"/>
    <property type="match status" value="1"/>
</dbReference>
<evidence type="ECO:0008006" key="8">
    <source>
        <dbReference type="Google" id="ProtNLM"/>
    </source>
</evidence>
<organism evidence="6 7">
    <name type="scientific">Brachionus calyciflorus</name>
    <dbReference type="NCBI Taxonomy" id="104777"/>
    <lineage>
        <taxon>Eukaryota</taxon>
        <taxon>Metazoa</taxon>
        <taxon>Spiralia</taxon>
        <taxon>Gnathifera</taxon>
        <taxon>Rotifera</taxon>
        <taxon>Eurotatoria</taxon>
        <taxon>Monogononta</taxon>
        <taxon>Pseudotrocha</taxon>
        <taxon>Ploima</taxon>
        <taxon>Brachionidae</taxon>
        <taxon>Brachionus</taxon>
    </lineage>
</organism>